<dbReference type="GO" id="GO:0016491">
    <property type="term" value="F:oxidoreductase activity"/>
    <property type="evidence" value="ECO:0007669"/>
    <property type="project" value="UniProtKB-KW"/>
</dbReference>
<proteinExistence type="inferred from homology"/>
<dbReference type="InterPro" id="IPR050231">
    <property type="entry name" value="Iron_ascorbate_oxido_reductase"/>
</dbReference>
<keyword evidence="1" id="KW-0479">Metal-binding</keyword>
<dbReference type="GO" id="GO:0046872">
    <property type="term" value="F:metal ion binding"/>
    <property type="evidence" value="ECO:0007669"/>
    <property type="project" value="UniProtKB-KW"/>
</dbReference>
<dbReference type="PROSITE" id="PS51471">
    <property type="entry name" value="FE2OG_OXY"/>
    <property type="match status" value="1"/>
</dbReference>
<keyword evidence="3" id="KW-1185">Reference proteome</keyword>
<sequence>MAPFLLEPVLNNNFPIAFDVVFGRLCGKIEGCVDGWPLTHAPANWLQISENVSNKQHTHSLHPWRGEKTWRFILCSSTLINPPPFCDLFFKDQQQMNVKIVFIYISLNLKEKSCNYDAVGVQIREAMTGLAVCISLIMDWMKNALSEAFSSAANFFDLPFERKNHYYRLSTKSQGYSELGREKLEEADITEIKESFDVQRLPENYFEKKDLEIIPNFQKDISNLSQATKELALRILVCMAKVLNINDSQEFLDLHSNIFVKENGSTIRFLHYPAKEGISDETERVVRCATHTDYGGMTLLFQDEVGGLQVQNLKQEWMDVPPLPGMIFVNIGDLMEFWSGGKFRATPHRVLGNKFETARYSMAIFIHPNDKTQIDPIDGVDEKSSLCGITAGEYLIRRLRETYERTSS</sequence>
<dbReference type="Gene3D" id="2.60.120.330">
    <property type="entry name" value="B-lactam Antibiotic, Isopenicillin N Synthase, Chain"/>
    <property type="match status" value="1"/>
</dbReference>
<dbReference type="Pfam" id="PF03171">
    <property type="entry name" value="2OG-FeII_Oxy"/>
    <property type="match status" value="1"/>
</dbReference>
<keyword evidence="1" id="KW-0408">Iron</keyword>
<dbReference type="OrthoDB" id="288590at2759"/>
<gene>
    <name evidence="2" type="ORF">LSAA_4750</name>
</gene>
<dbReference type="AlphaFoldDB" id="A0A7R8H3Y5"/>
<accession>A0A7R8H3Y5</accession>
<dbReference type="PANTHER" id="PTHR47990">
    <property type="entry name" value="2-OXOGLUTARATE (2OG) AND FE(II)-DEPENDENT OXYGENASE SUPERFAMILY PROTEIN-RELATED"/>
    <property type="match status" value="1"/>
</dbReference>
<dbReference type="Pfam" id="PF14226">
    <property type="entry name" value="DIOX_N"/>
    <property type="match status" value="1"/>
</dbReference>
<dbReference type="Proteomes" id="UP000675881">
    <property type="component" value="Chromosome 14"/>
</dbReference>
<reference evidence="2" key="1">
    <citation type="submission" date="2021-02" db="EMBL/GenBank/DDBJ databases">
        <authorList>
            <person name="Bekaert M."/>
        </authorList>
    </citation>
    <scope>NUCLEOTIDE SEQUENCE</scope>
    <source>
        <strain evidence="2">IoA-00</strain>
    </source>
</reference>
<dbReference type="EMBL" id="HG994593">
    <property type="protein sequence ID" value="CAF2841552.1"/>
    <property type="molecule type" value="Genomic_DNA"/>
</dbReference>
<organism evidence="2 3">
    <name type="scientific">Lepeophtheirus salmonis</name>
    <name type="common">Salmon louse</name>
    <name type="synonym">Caligus salmonis</name>
    <dbReference type="NCBI Taxonomy" id="72036"/>
    <lineage>
        <taxon>Eukaryota</taxon>
        <taxon>Metazoa</taxon>
        <taxon>Ecdysozoa</taxon>
        <taxon>Arthropoda</taxon>
        <taxon>Crustacea</taxon>
        <taxon>Multicrustacea</taxon>
        <taxon>Hexanauplia</taxon>
        <taxon>Copepoda</taxon>
        <taxon>Siphonostomatoida</taxon>
        <taxon>Caligidae</taxon>
        <taxon>Lepeophtheirus</taxon>
    </lineage>
</organism>
<comment type="similarity">
    <text evidence="1">Belongs to the iron/ascorbate-dependent oxidoreductase family.</text>
</comment>
<dbReference type="InterPro" id="IPR005123">
    <property type="entry name" value="Oxoglu/Fe-dep_dioxygenase_dom"/>
</dbReference>
<evidence type="ECO:0000313" key="3">
    <source>
        <dbReference type="Proteomes" id="UP000675881"/>
    </source>
</evidence>
<evidence type="ECO:0000313" key="2">
    <source>
        <dbReference type="EMBL" id="CAF2841552.1"/>
    </source>
</evidence>
<dbReference type="InterPro" id="IPR026992">
    <property type="entry name" value="DIOX_N"/>
</dbReference>
<keyword evidence="1" id="KW-0560">Oxidoreductase</keyword>
<evidence type="ECO:0000256" key="1">
    <source>
        <dbReference type="RuleBase" id="RU003682"/>
    </source>
</evidence>
<name>A0A7R8H3Y5_LEPSM</name>
<dbReference type="InterPro" id="IPR044861">
    <property type="entry name" value="IPNS-like_FE2OG_OXY"/>
</dbReference>
<protein>
    <submittedName>
        <fullName evidence="2">(salmon louse) hypothetical protein</fullName>
    </submittedName>
</protein>
<dbReference type="SUPFAM" id="SSF51197">
    <property type="entry name" value="Clavaminate synthase-like"/>
    <property type="match status" value="1"/>
</dbReference>
<dbReference type="InterPro" id="IPR027443">
    <property type="entry name" value="IPNS-like_sf"/>
</dbReference>